<protein>
    <submittedName>
        <fullName evidence="2">Nuclear transport factor 2 family protein</fullName>
    </submittedName>
</protein>
<sequence>MSKQPDKPLWLSQFIEVYSQLSVENVHHIIDVYHEDIKFSDPAHQLSGMSQLLKYFDQLYSNVTECTFVIDEVFFQDKNAAVYWTMTYRHRRLNSHKPITVTGHSKLVGEKDRVTHHKDYLDLGQMVYEHVPLIGLVIKNSKISYRHE</sequence>
<accession>A0ABT5FDT2</accession>
<reference evidence="2 3" key="1">
    <citation type="submission" date="2023-01" db="EMBL/GenBank/DDBJ databases">
        <title>Psychrosphaera sp. nov., isolated from marine algae.</title>
        <authorList>
            <person name="Bayburt H."/>
            <person name="Choi B.J."/>
            <person name="Kim J.M."/>
            <person name="Choi D.G."/>
            <person name="Jeon C.O."/>
        </authorList>
    </citation>
    <scope>NUCLEOTIDE SEQUENCE [LARGE SCALE GENOMIC DNA]</scope>
    <source>
        <strain evidence="2 3">G1-22</strain>
    </source>
</reference>
<feature type="domain" description="SnoaL-like" evidence="1">
    <location>
        <begin position="21"/>
        <end position="117"/>
    </location>
</feature>
<dbReference type="Pfam" id="PF12680">
    <property type="entry name" value="SnoaL_2"/>
    <property type="match status" value="1"/>
</dbReference>
<keyword evidence="3" id="KW-1185">Reference proteome</keyword>
<proteinExistence type="predicted"/>
<evidence type="ECO:0000259" key="1">
    <source>
        <dbReference type="Pfam" id="PF12680"/>
    </source>
</evidence>
<dbReference type="RefSeq" id="WP_272180738.1">
    <property type="nucleotide sequence ID" value="NZ_JAQOMS010000002.1"/>
</dbReference>
<organism evidence="2 3">
    <name type="scientific">Psychrosphaera algicola</name>
    <dbReference type="NCBI Taxonomy" id="3023714"/>
    <lineage>
        <taxon>Bacteria</taxon>
        <taxon>Pseudomonadati</taxon>
        <taxon>Pseudomonadota</taxon>
        <taxon>Gammaproteobacteria</taxon>
        <taxon>Alteromonadales</taxon>
        <taxon>Pseudoalteromonadaceae</taxon>
        <taxon>Psychrosphaera</taxon>
    </lineage>
</organism>
<evidence type="ECO:0000313" key="2">
    <source>
        <dbReference type="EMBL" id="MDC2889264.1"/>
    </source>
</evidence>
<dbReference type="SUPFAM" id="SSF54427">
    <property type="entry name" value="NTF2-like"/>
    <property type="match status" value="1"/>
</dbReference>
<dbReference type="InterPro" id="IPR032710">
    <property type="entry name" value="NTF2-like_dom_sf"/>
</dbReference>
<dbReference type="InterPro" id="IPR037401">
    <property type="entry name" value="SnoaL-like"/>
</dbReference>
<gene>
    <name evidence="2" type="ORF">PN838_11390</name>
</gene>
<dbReference type="EMBL" id="JAQOMS010000002">
    <property type="protein sequence ID" value="MDC2889264.1"/>
    <property type="molecule type" value="Genomic_DNA"/>
</dbReference>
<dbReference type="Gene3D" id="3.10.450.50">
    <property type="match status" value="1"/>
</dbReference>
<evidence type="ECO:0000313" key="3">
    <source>
        <dbReference type="Proteomes" id="UP001528411"/>
    </source>
</evidence>
<dbReference type="Proteomes" id="UP001528411">
    <property type="component" value="Unassembled WGS sequence"/>
</dbReference>
<comment type="caution">
    <text evidence="2">The sequence shown here is derived from an EMBL/GenBank/DDBJ whole genome shotgun (WGS) entry which is preliminary data.</text>
</comment>
<name>A0ABT5FDT2_9GAMM</name>